<evidence type="ECO:0000256" key="2">
    <source>
        <dbReference type="ARBA" id="ARBA00008607"/>
    </source>
</evidence>
<dbReference type="PROSITE" id="PS50014">
    <property type="entry name" value="BROMODOMAIN_2"/>
    <property type="match status" value="1"/>
</dbReference>
<dbReference type="PROSITE" id="PS00633">
    <property type="entry name" value="BROMODOMAIN_1"/>
    <property type="match status" value="1"/>
</dbReference>
<feature type="domain" description="N-acetyltransferase" evidence="15">
    <location>
        <begin position="110"/>
        <end position="264"/>
    </location>
</feature>
<dbReference type="Gene3D" id="3.40.630.30">
    <property type="match status" value="1"/>
</dbReference>
<gene>
    <name evidence="16" type="ORF">POBO1169_LOCUS12296</name>
</gene>
<evidence type="ECO:0000256" key="5">
    <source>
        <dbReference type="ARBA" id="ARBA00022853"/>
    </source>
</evidence>
<dbReference type="PRINTS" id="PR00503">
    <property type="entry name" value="BROMODOMAIN"/>
</dbReference>
<comment type="similarity">
    <text evidence="2">Belongs to the acetyltransferase family. GCN5 subfamily.</text>
</comment>
<evidence type="ECO:0000256" key="7">
    <source>
        <dbReference type="ARBA" id="ARBA00023117"/>
    </source>
</evidence>
<dbReference type="GO" id="GO:0005634">
    <property type="term" value="C:nucleus"/>
    <property type="evidence" value="ECO:0007669"/>
    <property type="project" value="UniProtKB-SubCell"/>
</dbReference>
<dbReference type="GO" id="GO:0010484">
    <property type="term" value="F:histone H3 acetyltransferase activity"/>
    <property type="evidence" value="ECO:0007669"/>
    <property type="project" value="TreeGrafter"/>
</dbReference>
<feature type="domain" description="Bromo" evidence="14">
    <location>
        <begin position="358"/>
        <end position="429"/>
    </location>
</feature>
<dbReference type="InterPro" id="IPR036427">
    <property type="entry name" value="Bromodomain-like_sf"/>
</dbReference>
<evidence type="ECO:0000256" key="8">
    <source>
        <dbReference type="ARBA" id="ARBA00023159"/>
    </source>
</evidence>
<evidence type="ECO:0000313" key="16">
    <source>
        <dbReference type="EMBL" id="CAD8674545.1"/>
    </source>
</evidence>
<dbReference type="SUPFAM" id="SSF55729">
    <property type="entry name" value="Acyl-CoA N-acyltransferases (Nat)"/>
    <property type="match status" value="1"/>
</dbReference>
<keyword evidence="4" id="KW-0808">Transferase</keyword>
<dbReference type="InterPro" id="IPR016181">
    <property type="entry name" value="Acyl_CoA_acyltransferase"/>
</dbReference>
<feature type="compositionally biased region" description="Basic and acidic residues" evidence="13">
    <location>
        <begin position="63"/>
        <end position="73"/>
    </location>
</feature>
<keyword evidence="5" id="KW-0156">Chromatin regulator</keyword>
<dbReference type="PROSITE" id="PS51186">
    <property type="entry name" value="GNAT"/>
    <property type="match status" value="1"/>
</dbReference>
<evidence type="ECO:0000256" key="11">
    <source>
        <dbReference type="ARBA" id="ARBA00023315"/>
    </source>
</evidence>
<evidence type="ECO:0000256" key="1">
    <source>
        <dbReference type="ARBA" id="ARBA00004123"/>
    </source>
</evidence>
<evidence type="ECO:0000256" key="6">
    <source>
        <dbReference type="ARBA" id="ARBA00023015"/>
    </source>
</evidence>
<dbReference type="GO" id="GO:0000123">
    <property type="term" value="C:histone acetyltransferase complex"/>
    <property type="evidence" value="ECO:0007669"/>
    <property type="project" value="TreeGrafter"/>
</dbReference>
<comment type="subcellular location">
    <subcellularLocation>
        <location evidence="1">Nucleus</location>
    </subcellularLocation>
</comment>
<evidence type="ECO:0000259" key="15">
    <source>
        <dbReference type="PROSITE" id="PS51186"/>
    </source>
</evidence>
<evidence type="ECO:0000256" key="3">
    <source>
        <dbReference type="ARBA" id="ARBA00013184"/>
    </source>
</evidence>
<dbReference type="CDD" id="cd04301">
    <property type="entry name" value="NAT_SF"/>
    <property type="match status" value="1"/>
</dbReference>
<dbReference type="PANTHER" id="PTHR45750:SF3">
    <property type="entry name" value="HISTONE ACETYLTRANSFERASE"/>
    <property type="match status" value="1"/>
</dbReference>
<keyword evidence="10" id="KW-0539">Nucleus</keyword>
<accession>A0A7S0RDS6</accession>
<dbReference type="SMART" id="SM00297">
    <property type="entry name" value="BROMO"/>
    <property type="match status" value="1"/>
</dbReference>
<dbReference type="Pfam" id="PF00583">
    <property type="entry name" value="Acetyltransf_1"/>
    <property type="match status" value="1"/>
</dbReference>
<keyword evidence="8" id="KW-0010">Activator</keyword>
<proteinExistence type="inferred from homology"/>
<evidence type="ECO:0000259" key="14">
    <source>
        <dbReference type="PROSITE" id="PS50014"/>
    </source>
</evidence>
<sequence>METDSKKQRVKTESGDVHDGVGQSDDAAPLTTKPEGASKETPTEEKKATKGPTEGESNLQARTPREDPNGRDKEEEEEKADVNALQLSSDLTVVCKREEWFRIEENEPDLVFRSITNSGATQDSIWLVCLKNIFAKQLPNMPKEYIVRLLFDRNHESMLAVKAGVVVGGITFRTFKRQGFAEIAFCAVTASEQVKGYGSRLMNHLKEFSRERHKTTHFLTYADNNAVGYFVKQGFGKEVLLERERWHGYIKDYDGGTLMECALSNVISYSDFPRMIRNQRTALDNKIREFSDSHIVYPGLKFAKGAKRFNPATIPGVLDAGWTPSKPAFAIIRPDNSLSEPTSAQLHTLMREIHASLSDHPDAWPFAEAVDGREVPDYYDIIKDPVDLAMVKRRLSAGEYYITLEMFAADFRRMFENCRIYNAPDTVYYKCATRLEQYFEQKISAGIACSRHFKA</sequence>
<keyword evidence="11" id="KW-0012">Acyltransferase</keyword>
<keyword evidence="7 12" id="KW-0103">Bromodomain</keyword>
<dbReference type="InterPro" id="IPR000182">
    <property type="entry name" value="GNAT_dom"/>
</dbReference>
<organism evidence="16">
    <name type="scientific">Pyramimonas obovata</name>
    <dbReference type="NCBI Taxonomy" id="1411642"/>
    <lineage>
        <taxon>Eukaryota</taxon>
        <taxon>Viridiplantae</taxon>
        <taxon>Chlorophyta</taxon>
        <taxon>Pyramimonadophyceae</taxon>
        <taxon>Pyramimonadales</taxon>
        <taxon>Pyramimonadaceae</taxon>
        <taxon>Pyramimonas</taxon>
        <taxon>Pyramimonas incertae sedis</taxon>
    </lineage>
</organism>
<dbReference type="InterPro" id="IPR001487">
    <property type="entry name" value="Bromodomain"/>
</dbReference>
<dbReference type="GO" id="GO:0045944">
    <property type="term" value="P:positive regulation of transcription by RNA polymerase II"/>
    <property type="evidence" value="ECO:0007669"/>
    <property type="project" value="TreeGrafter"/>
</dbReference>
<dbReference type="SUPFAM" id="SSF47370">
    <property type="entry name" value="Bromodomain"/>
    <property type="match status" value="1"/>
</dbReference>
<dbReference type="EMBL" id="HBFA01024160">
    <property type="protein sequence ID" value="CAD8674545.1"/>
    <property type="molecule type" value="Transcribed_RNA"/>
</dbReference>
<dbReference type="InterPro" id="IPR018359">
    <property type="entry name" value="Bromodomain_CS"/>
</dbReference>
<dbReference type="EC" id="2.3.1.48" evidence="3"/>
<dbReference type="PANTHER" id="PTHR45750">
    <property type="entry name" value="GH11602P"/>
    <property type="match status" value="1"/>
</dbReference>
<evidence type="ECO:0000256" key="13">
    <source>
        <dbReference type="SAM" id="MobiDB-lite"/>
    </source>
</evidence>
<evidence type="ECO:0000256" key="10">
    <source>
        <dbReference type="ARBA" id="ARBA00023242"/>
    </source>
</evidence>
<evidence type="ECO:0000256" key="4">
    <source>
        <dbReference type="ARBA" id="ARBA00022679"/>
    </source>
</evidence>
<feature type="region of interest" description="Disordered" evidence="13">
    <location>
        <begin position="1"/>
        <end position="82"/>
    </location>
</feature>
<protein>
    <recommendedName>
        <fullName evidence="3">histone acetyltransferase</fullName>
        <ecNumber evidence="3">2.3.1.48</ecNumber>
    </recommendedName>
</protein>
<dbReference type="AlphaFoldDB" id="A0A7S0RDS6"/>
<feature type="compositionally biased region" description="Basic and acidic residues" evidence="13">
    <location>
        <begin position="1"/>
        <end position="19"/>
    </location>
</feature>
<dbReference type="CDD" id="cd05509">
    <property type="entry name" value="Bromo_gcn5_like"/>
    <property type="match status" value="1"/>
</dbReference>
<keyword evidence="9" id="KW-0804">Transcription</keyword>
<dbReference type="InterPro" id="IPR037800">
    <property type="entry name" value="GCN5"/>
</dbReference>
<reference evidence="16" key="1">
    <citation type="submission" date="2021-01" db="EMBL/GenBank/DDBJ databases">
        <authorList>
            <person name="Corre E."/>
            <person name="Pelletier E."/>
            <person name="Niang G."/>
            <person name="Scheremetjew M."/>
            <person name="Finn R."/>
            <person name="Kale V."/>
            <person name="Holt S."/>
            <person name="Cochrane G."/>
            <person name="Meng A."/>
            <person name="Brown T."/>
            <person name="Cohen L."/>
        </authorList>
    </citation>
    <scope>NUCLEOTIDE SEQUENCE</scope>
    <source>
        <strain evidence="16">CCMP722</strain>
    </source>
</reference>
<name>A0A7S0RDS6_9CHLO</name>
<feature type="compositionally biased region" description="Basic and acidic residues" evidence="13">
    <location>
        <begin position="36"/>
        <end position="48"/>
    </location>
</feature>
<dbReference type="Gene3D" id="1.20.920.10">
    <property type="entry name" value="Bromodomain-like"/>
    <property type="match status" value="1"/>
</dbReference>
<evidence type="ECO:0000256" key="12">
    <source>
        <dbReference type="PROSITE-ProRule" id="PRU00035"/>
    </source>
</evidence>
<dbReference type="Pfam" id="PF00439">
    <property type="entry name" value="Bromodomain"/>
    <property type="match status" value="1"/>
</dbReference>
<keyword evidence="6" id="KW-0805">Transcription regulation</keyword>
<evidence type="ECO:0000256" key="9">
    <source>
        <dbReference type="ARBA" id="ARBA00023163"/>
    </source>
</evidence>